<gene>
    <name evidence="2" type="ORF">BZG02_07730</name>
</gene>
<dbReference type="CDD" id="cd00146">
    <property type="entry name" value="PKD"/>
    <property type="match status" value="1"/>
</dbReference>
<sequence length="467" mass="51653">MKKIFYFILLLVVVVSCSPDEYSTPDTLMADQIDWGFTPTDVTNEYTLYNNTPGVSSVWDLGNGVTQKGSSVTAQYTFAGTYTVTLTVISQGGVTVVEDEITTTVDNPAFLSGYPYDELIGSGSQTWAVDAYSKAHFGLGPTIANPVEWYGAAINDKAERNLYDDRFTFSIGASGLTVNQVTNGLVYANGSWASDLGTTAGNEEPSGSDFIMPFEGGDFVCTVAGEMLTVTGGGFLGYYAGASEYQITTLTEDLLEVVFWDSKGSFYWFTRFRPVDKLTPEPAPVVKELESNDISDDFEGNGNVVWETKDIKGFDMIDNFAPSDVNSSEKVAKYQKGDGSWENILTVLDYKMDLSVRNTFTMKVFIPSYNDYDTQCNPGNDWLTEWSLMPQVDVKLQNSSLEGNAYTTQVVRSHTLTDDQLNQWIELTFDYSDVTDRIDFDQIVIQLGAEGHCNAGLFYIDNFQLLP</sequence>
<dbReference type="RefSeq" id="WP_101260839.1">
    <property type="nucleotide sequence ID" value="NZ_MVDD01000004.1"/>
</dbReference>
<dbReference type="Proteomes" id="UP000233535">
    <property type="component" value="Unassembled WGS sequence"/>
</dbReference>
<name>A0A2N3I0R1_9BACT</name>
<dbReference type="EMBL" id="MVDD01000004">
    <property type="protein sequence ID" value="PKQ63891.1"/>
    <property type="molecule type" value="Genomic_DNA"/>
</dbReference>
<reference evidence="2 3" key="1">
    <citation type="journal article" date="2017" name="Front. Microbiol.">
        <title>Labilibaculum manganireducens gen. nov., sp. nov. and Labilibaculum filiforme sp. nov., Novel Bacteroidetes Isolated from Subsurface Sediments of the Baltic Sea.</title>
        <authorList>
            <person name="Vandieken V."/>
            <person name="Marshall I.P."/>
            <person name="Niemann H."/>
            <person name="Engelen B."/>
            <person name="Cypionka H."/>
        </authorList>
    </citation>
    <scope>NUCLEOTIDE SEQUENCE [LARGE SCALE GENOMIC DNA]</scope>
    <source>
        <strain evidence="2 3">59.16B</strain>
    </source>
</reference>
<dbReference type="Gene3D" id="2.60.120.260">
    <property type="entry name" value="Galactose-binding domain-like"/>
    <property type="match status" value="1"/>
</dbReference>
<evidence type="ECO:0000259" key="1">
    <source>
        <dbReference type="PROSITE" id="PS50093"/>
    </source>
</evidence>
<dbReference type="PROSITE" id="PS51257">
    <property type="entry name" value="PROKAR_LIPOPROTEIN"/>
    <property type="match status" value="1"/>
</dbReference>
<evidence type="ECO:0000313" key="2">
    <source>
        <dbReference type="EMBL" id="PKQ63891.1"/>
    </source>
</evidence>
<protein>
    <recommendedName>
        <fullName evidence="1">PKD domain-containing protein</fullName>
    </recommendedName>
</protein>
<dbReference type="OrthoDB" id="5381604at2"/>
<dbReference type="Gene3D" id="2.60.40.10">
    <property type="entry name" value="Immunoglobulins"/>
    <property type="match status" value="1"/>
</dbReference>
<evidence type="ECO:0000313" key="3">
    <source>
        <dbReference type="Proteomes" id="UP000233535"/>
    </source>
</evidence>
<dbReference type="InterPro" id="IPR013783">
    <property type="entry name" value="Ig-like_fold"/>
</dbReference>
<comment type="caution">
    <text evidence="2">The sequence shown here is derived from an EMBL/GenBank/DDBJ whole genome shotgun (WGS) entry which is preliminary data.</text>
</comment>
<feature type="domain" description="PKD" evidence="1">
    <location>
        <begin position="50"/>
        <end position="93"/>
    </location>
</feature>
<organism evidence="2 3">
    <name type="scientific">Labilibaculum filiforme</name>
    <dbReference type="NCBI Taxonomy" id="1940526"/>
    <lineage>
        <taxon>Bacteria</taxon>
        <taxon>Pseudomonadati</taxon>
        <taxon>Bacteroidota</taxon>
        <taxon>Bacteroidia</taxon>
        <taxon>Marinilabiliales</taxon>
        <taxon>Marinifilaceae</taxon>
        <taxon>Labilibaculum</taxon>
    </lineage>
</organism>
<keyword evidence="3" id="KW-1185">Reference proteome</keyword>
<dbReference type="PROSITE" id="PS50093">
    <property type="entry name" value="PKD"/>
    <property type="match status" value="1"/>
</dbReference>
<dbReference type="InterPro" id="IPR000601">
    <property type="entry name" value="PKD_dom"/>
</dbReference>
<proteinExistence type="predicted"/>
<accession>A0A2N3I0R1</accession>
<dbReference type="AlphaFoldDB" id="A0A2N3I0R1"/>
<dbReference type="Pfam" id="PF18911">
    <property type="entry name" value="PKD_4"/>
    <property type="match status" value="1"/>
</dbReference>
<dbReference type="SUPFAM" id="SSF49299">
    <property type="entry name" value="PKD domain"/>
    <property type="match status" value="1"/>
</dbReference>
<dbReference type="InterPro" id="IPR035986">
    <property type="entry name" value="PKD_dom_sf"/>
</dbReference>